<keyword evidence="1" id="KW-0472">Membrane</keyword>
<evidence type="ECO:0000256" key="1">
    <source>
        <dbReference type="SAM" id="Phobius"/>
    </source>
</evidence>
<dbReference type="GeneID" id="35382311"/>
<evidence type="ECO:0000313" key="4">
    <source>
        <dbReference type="Proteomes" id="UP000236316"/>
    </source>
</evidence>
<dbReference type="GO" id="GO:0005975">
    <property type="term" value="P:carbohydrate metabolic process"/>
    <property type="evidence" value="ECO:0007669"/>
    <property type="project" value="InterPro"/>
</dbReference>
<accession>A0A2I2L4G0</accession>
<feature type="domain" description="NodB homology" evidence="2">
    <location>
        <begin position="59"/>
        <end position="241"/>
    </location>
</feature>
<dbReference type="SUPFAM" id="SSF88713">
    <property type="entry name" value="Glycoside hydrolase/deacetylase"/>
    <property type="match status" value="1"/>
</dbReference>
<reference evidence="3" key="1">
    <citation type="submission" date="2017-08" db="EMBL/GenBank/DDBJ databases">
        <authorList>
            <consortium name="Urmite Genomes"/>
        </authorList>
    </citation>
    <scope>NUCLEOTIDE SEQUENCE [LARGE SCALE GENOMIC DNA]</scope>
    <source>
        <strain evidence="3">IHUMI-LCC2</strain>
    </source>
</reference>
<dbReference type="Gene3D" id="3.20.20.370">
    <property type="entry name" value="Glycoside hydrolase/deacetylase"/>
    <property type="match status" value="1"/>
</dbReference>
<sequence>MVTELVILSPVILLYYFKFISVNTLIVFFFILYWLPKPLVISLLEFLAPYVATRNTASTNIALTFDDVPYGNHRDIIQLLDKYGHKGTLFVISGDVNDTVFEDLVMAVRNGHQLGNHGKTNSMHALKSSHALAEEVKHCDALITKIYNVAGIPLPSKMYYRPGCGAFHGKMRKIVEDMGYRIALGSVYPNDPVVRSSILNYYYVNAHVEAGDIVILHDRKWTPYMLNKLLYKLNDSGLRSVTLDSLL</sequence>
<dbReference type="EMBL" id="LT906555">
    <property type="protein sequence ID" value="SNW62418.1"/>
    <property type="molecule type" value="Genomic_DNA"/>
</dbReference>
<evidence type="ECO:0000259" key="2">
    <source>
        <dbReference type="PROSITE" id="PS51677"/>
    </source>
</evidence>
<dbReference type="PANTHER" id="PTHR10587">
    <property type="entry name" value="GLYCOSYL TRANSFERASE-RELATED"/>
    <property type="match status" value="1"/>
</dbReference>
<dbReference type="GO" id="GO:0016810">
    <property type="term" value="F:hydrolase activity, acting on carbon-nitrogen (but not peptide) bonds"/>
    <property type="evidence" value="ECO:0007669"/>
    <property type="project" value="InterPro"/>
</dbReference>
<dbReference type="InterPro" id="IPR002509">
    <property type="entry name" value="NODB_dom"/>
</dbReference>
<dbReference type="InterPro" id="IPR011330">
    <property type="entry name" value="Glyco_hydro/deAcase_b/a-brl"/>
</dbReference>
<proteinExistence type="predicted"/>
<evidence type="ECO:0000313" key="3">
    <source>
        <dbReference type="EMBL" id="SNW62418.1"/>
    </source>
</evidence>
<gene>
    <name evidence="3" type="ORF">ORPV_514</name>
</gene>
<dbReference type="Proteomes" id="UP000236316">
    <property type="component" value="Segment"/>
</dbReference>
<dbReference type="InterPro" id="IPR050248">
    <property type="entry name" value="Polysacc_deacetylase_ArnD"/>
</dbReference>
<organism evidence="3">
    <name type="scientific">Orpheovirus IHUMI-LCC2</name>
    <dbReference type="NCBI Taxonomy" id="2023057"/>
    <lineage>
        <taxon>Viruses</taxon>
        <taxon>Varidnaviria</taxon>
        <taxon>Bamfordvirae</taxon>
        <taxon>Nucleocytoviricota</taxon>
        <taxon>Megaviricetes</taxon>
        <taxon>Pimascovirales</taxon>
        <taxon>Ocovirineae</taxon>
        <taxon>Orpheoviridae</taxon>
        <taxon>Alphaorpheovirus</taxon>
        <taxon>Alphaorpheovirus massiliense</taxon>
    </lineage>
</organism>
<dbReference type="PROSITE" id="PS51677">
    <property type="entry name" value="NODB"/>
    <property type="match status" value="1"/>
</dbReference>
<name>A0A2I2L4G0_9VIRU</name>
<keyword evidence="1" id="KW-1133">Transmembrane helix</keyword>
<feature type="transmembrane region" description="Helical" evidence="1">
    <location>
        <begin position="12"/>
        <end position="35"/>
    </location>
</feature>
<protein>
    <submittedName>
        <fullName evidence="3">Polysaccharide deacetylase</fullName>
    </submittedName>
</protein>
<dbReference type="RefSeq" id="YP_009448720.1">
    <property type="nucleotide sequence ID" value="NC_036594.1"/>
</dbReference>
<keyword evidence="1" id="KW-0812">Transmembrane</keyword>
<dbReference type="Pfam" id="PF01522">
    <property type="entry name" value="Polysacc_deac_1"/>
    <property type="match status" value="1"/>
</dbReference>
<keyword evidence="4" id="KW-1185">Reference proteome</keyword>
<dbReference type="KEGG" id="vg:35382311"/>
<dbReference type="PANTHER" id="PTHR10587:SF137">
    <property type="entry name" value="4-DEOXY-4-FORMAMIDO-L-ARABINOSE-PHOSPHOUNDECAPRENOL DEFORMYLASE ARND-RELATED"/>
    <property type="match status" value="1"/>
</dbReference>